<reference evidence="23" key="3">
    <citation type="submission" date="2025-09" db="UniProtKB">
        <authorList>
            <consortium name="Ensembl"/>
        </authorList>
    </citation>
    <scope>IDENTIFICATION</scope>
</reference>
<dbReference type="Proteomes" id="UP000007875">
    <property type="component" value="Unassembled WGS sequence"/>
</dbReference>
<comment type="similarity">
    <text evidence="17">Belongs to the protein kinase superfamily. Tyr protein kinase family.</text>
</comment>
<comment type="catalytic activity">
    <reaction evidence="12 17">
        <text>L-tyrosyl-[protein] + ATP = O-phospho-L-tyrosyl-[protein] + ADP + H(+)</text>
        <dbReference type="Rhea" id="RHEA:10596"/>
        <dbReference type="Rhea" id="RHEA-COMP:10136"/>
        <dbReference type="Rhea" id="RHEA-COMP:20101"/>
        <dbReference type="ChEBI" id="CHEBI:15378"/>
        <dbReference type="ChEBI" id="CHEBI:30616"/>
        <dbReference type="ChEBI" id="CHEBI:46858"/>
        <dbReference type="ChEBI" id="CHEBI:61978"/>
        <dbReference type="ChEBI" id="CHEBI:456216"/>
        <dbReference type="EC" id="2.7.10.2"/>
    </reaction>
</comment>
<evidence type="ECO:0000256" key="10">
    <source>
        <dbReference type="ARBA" id="ARBA00022999"/>
    </source>
</evidence>
<dbReference type="InterPro" id="IPR017441">
    <property type="entry name" value="Protein_kinase_ATP_BS"/>
</dbReference>
<evidence type="ECO:0000313" key="23">
    <source>
        <dbReference type="Ensembl" id="ENSCSAVP00000017509.1"/>
    </source>
</evidence>
<dbReference type="SUPFAM" id="SSF50729">
    <property type="entry name" value="PH domain-like"/>
    <property type="match status" value="1"/>
</dbReference>
<dbReference type="FunFam" id="3.30.200.20:FF:000053">
    <property type="entry name" value="Tyrosine-protein kinase"/>
    <property type="match status" value="1"/>
</dbReference>
<dbReference type="AlphaFoldDB" id="H2ZIU3"/>
<keyword evidence="7 17" id="KW-0418">Kinase</keyword>
<dbReference type="InterPro" id="IPR000719">
    <property type="entry name" value="Prot_kinase_dom"/>
</dbReference>
<evidence type="ECO:0000256" key="7">
    <source>
        <dbReference type="ARBA" id="ARBA00022777"/>
    </source>
</evidence>
<keyword evidence="11 17" id="KW-0829">Tyrosine-protein kinase</keyword>
<dbReference type="Pfam" id="PF00779">
    <property type="entry name" value="BTK"/>
    <property type="match status" value="1"/>
</dbReference>
<evidence type="ECO:0000259" key="19">
    <source>
        <dbReference type="PROSITE" id="PS50001"/>
    </source>
</evidence>
<dbReference type="SMART" id="SM00252">
    <property type="entry name" value="SH2"/>
    <property type="match status" value="1"/>
</dbReference>
<evidence type="ECO:0000256" key="13">
    <source>
        <dbReference type="PROSITE-ProRule" id="PRU00191"/>
    </source>
</evidence>
<dbReference type="InterPro" id="IPR001245">
    <property type="entry name" value="Ser-Thr/Tyr_kinase_cat_dom"/>
</dbReference>
<dbReference type="SUPFAM" id="SSF56112">
    <property type="entry name" value="Protein kinase-like (PK-like)"/>
    <property type="match status" value="1"/>
</dbReference>
<sequence>ESEIKVGAMTKRSQQKRSYGPVNFKERVFVLTQSKLSYYEGTIYKRGKVKGSFPVSTITFVGPINDRALNRKSSFQIILANIHESLKMLFEMVKFVPEMKIIHNDCYLYCCTRSQDERNEWINAIKQVCQSQNNFLKDHYHPDIYNNGMWQCCNHSEKNARGCQTSGDAQPHAPGPLPKGCDNPPPPPVRNKRVNGPEYPPISIKPNHAPQVHDQETTVVALYDFTPQESGDVALTMGETYTVTDTSRPYWWKVRNKRGEEGYIPANFVKYQTGDGLETMSWFQKDMTRQRAEYLLKQDGKEGNFIVRDSSQPSVIYTLSVVTKGGQIKGPVVVKHYHIKKNSCDEFYLSEKHSMPNIIDLINYHKHNAGGLVTRLRQAPLSLEGNPQPSTHMFSNSKWEIDFNELDFHSELGSGQFGVVKLATIRGKQYVAVKIMKEGTMEEDQFIEEAEVMTKLTHPNLVGLYGVVVQQRPICIVTEFMEEGCLLDYIRKHTHLQSHPDHLLDMSYQICSAMKYLESQNMIHRDLAARNCLVGRNMVVKVADFGLTRYVLDDEYTSSLGSKFPIKWAAPEVLNYTKFSSKSDVWAFGILVWELFTGGKMPYRALSNTEVVERVAHGHRLERPQSCPHDVYRLMLKTWDMEPEKRPSFNNLCYEVEDIIDVVN</sequence>
<dbReference type="GeneTree" id="ENSGT00940000170881"/>
<dbReference type="InterPro" id="IPR001452">
    <property type="entry name" value="SH3_domain"/>
</dbReference>
<dbReference type="SMART" id="SM00219">
    <property type="entry name" value="TyrKc"/>
    <property type="match status" value="1"/>
</dbReference>
<keyword evidence="4" id="KW-0479">Metal-binding</keyword>
<reference evidence="23" key="2">
    <citation type="submission" date="2025-08" db="UniProtKB">
        <authorList>
            <consortium name="Ensembl"/>
        </authorList>
    </citation>
    <scope>IDENTIFICATION</scope>
</reference>
<dbReference type="PRINTS" id="PR00109">
    <property type="entry name" value="TYRKINASE"/>
</dbReference>
<comment type="cofactor">
    <cofactor evidence="1">
        <name>Zn(2+)</name>
        <dbReference type="ChEBI" id="CHEBI:29105"/>
    </cofactor>
</comment>
<dbReference type="PROSITE" id="PS50002">
    <property type="entry name" value="SH3"/>
    <property type="match status" value="1"/>
</dbReference>
<protein>
    <recommendedName>
        <fullName evidence="17">Tyrosine-protein kinase</fullName>
        <ecNumber evidence="17">2.7.10.2</ecNumber>
    </recommendedName>
</protein>
<dbReference type="GO" id="GO:0035556">
    <property type="term" value="P:intracellular signal transduction"/>
    <property type="evidence" value="ECO:0007669"/>
    <property type="project" value="InterPro"/>
</dbReference>
<dbReference type="Pfam" id="PF00017">
    <property type="entry name" value="SH2"/>
    <property type="match status" value="1"/>
</dbReference>
<keyword evidence="10 13" id="KW-0727">SH2 domain</keyword>
<feature type="domain" description="SH3" evidence="20">
    <location>
        <begin position="214"/>
        <end position="274"/>
    </location>
</feature>
<evidence type="ECO:0000256" key="11">
    <source>
        <dbReference type="ARBA" id="ARBA00023137"/>
    </source>
</evidence>
<dbReference type="FunFam" id="1.10.510.10:FF:002215">
    <property type="entry name" value="Tyrosine-protein kinase"/>
    <property type="match status" value="1"/>
</dbReference>
<dbReference type="Pfam" id="PF00169">
    <property type="entry name" value="PH"/>
    <property type="match status" value="1"/>
</dbReference>
<evidence type="ECO:0000256" key="14">
    <source>
        <dbReference type="PROSITE-ProRule" id="PRU00192"/>
    </source>
</evidence>
<dbReference type="SUPFAM" id="SSF50044">
    <property type="entry name" value="SH3-domain"/>
    <property type="match status" value="1"/>
</dbReference>
<dbReference type="PROSITE" id="PS50001">
    <property type="entry name" value="SH2"/>
    <property type="match status" value="1"/>
</dbReference>
<feature type="domain" description="SH2" evidence="19">
    <location>
        <begin position="282"/>
        <end position="380"/>
    </location>
</feature>
<keyword evidence="5 16" id="KW-0547">Nucleotide-binding</keyword>
<keyword evidence="8" id="KW-0862">Zinc</keyword>
<dbReference type="Gene3D" id="2.30.30.40">
    <property type="entry name" value="SH3 Domains"/>
    <property type="match status" value="1"/>
</dbReference>
<name>H2ZIU3_CIOSA</name>
<evidence type="ECO:0000256" key="8">
    <source>
        <dbReference type="ARBA" id="ARBA00022833"/>
    </source>
</evidence>
<keyword evidence="2 14" id="KW-0728">SH3 domain</keyword>
<dbReference type="InterPro" id="IPR000980">
    <property type="entry name" value="SH2"/>
</dbReference>
<evidence type="ECO:0000259" key="22">
    <source>
        <dbReference type="PROSITE" id="PS50011"/>
    </source>
</evidence>
<evidence type="ECO:0000259" key="20">
    <source>
        <dbReference type="PROSITE" id="PS50002"/>
    </source>
</evidence>
<dbReference type="Gene3D" id="2.30.29.30">
    <property type="entry name" value="Pleckstrin-homology domain (PH domain)/Phosphotyrosine-binding domain (PTB)"/>
    <property type="match status" value="1"/>
</dbReference>
<dbReference type="SMART" id="SM00326">
    <property type="entry name" value="SH3"/>
    <property type="match status" value="1"/>
</dbReference>
<dbReference type="InterPro" id="IPR011009">
    <property type="entry name" value="Kinase-like_dom_sf"/>
</dbReference>
<dbReference type="SMART" id="SM00233">
    <property type="entry name" value="PH"/>
    <property type="match status" value="1"/>
</dbReference>
<evidence type="ECO:0000256" key="5">
    <source>
        <dbReference type="ARBA" id="ARBA00022741"/>
    </source>
</evidence>
<organism evidence="23 24">
    <name type="scientific">Ciona savignyi</name>
    <name type="common">Pacific transparent sea squirt</name>
    <dbReference type="NCBI Taxonomy" id="51511"/>
    <lineage>
        <taxon>Eukaryota</taxon>
        <taxon>Metazoa</taxon>
        <taxon>Chordata</taxon>
        <taxon>Tunicata</taxon>
        <taxon>Ascidiacea</taxon>
        <taxon>Phlebobranchia</taxon>
        <taxon>Cionidae</taxon>
        <taxon>Ciona</taxon>
    </lineage>
</organism>
<reference evidence="24" key="1">
    <citation type="submission" date="2003-08" db="EMBL/GenBank/DDBJ databases">
        <authorList>
            <person name="Birren B."/>
            <person name="Nusbaum C."/>
            <person name="Abebe A."/>
            <person name="Abouelleil A."/>
            <person name="Adekoya E."/>
            <person name="Ait-zahra M."/>
            <person name="Allen N."/>
            <person name="Allen T."/>
            <person name="An P."/>
            <person name="Anderson M."/>
            <person name="Anderson S."/>
            <person name="Arachchi H."/>
            <person name="Armbruster J."/>
            <person name="Bachantsang P."/>
            <person name="Baldwin J."/>
            <person name="Barry A."/>
            <person name="Bayul T."/>
            <person name="Blitshsteyn B."/>
            <person name="Bloom T."/>
            <person name="Blye J."/>
            <person name="Boguslavskiy L."/>
            <person name="Borowsky M."/>
            <person name="Boukhgalter B."/>
            <person name="Brunache A."/>
            <person name="Butler J."/>
            <person name="Calixte N."/>
            <person name="Calvo S."/>
            <person name="Camarata J."/>
            <person name="Campo K."/>
            <person name="Chang J."/>
            <person name="Cheshatsang Y."/>
            <person name="Citroen M."/>
            <person name="Collymore A."/>
            <person name="Considine T."/>
            <person name="Cook A."/>
            <person name="Cooke P."/>
            <person name="Corum B."/>
            <person name="Cuomo C."/>
            <person name="David R."/>
            <person name="Dawoe T."/>
            <person name="Degray S."/>
            <person name="Dodge S."/>
            <person name="Dooley K."/>
            <person name="Dorje P."/>
            <person name="Dorjee K."/>
            <person name="Dorris L."/>
            <person name="Duffey N."/>
            <person name="Dupes A."/>
            <person name="Elkins T."/>
            <person name="Engels R."/>
            <person name="Erickson J."/>
            <person name="Farina A."/>
            <person name="Faro S."/>
            <person name="Ferreira P."/>
            <person name="Fischer H."/>
            <person name="Fitzgerald M."/>
            <person name="Foley K."/>
            <person name="Gage D."/>
            <person name="Galagan J."/>
            <person name="Gearin G."/>
            <person name="Gnerre S."/>
            <person name="Gnirke A."/>
            <person name="Goyette A."/>
            <person name="Graham J."/>
            <person name="Grandbois E."/>
            <person name="Gyaltsen K."/>
            <person name="Hafez N."/>
            <person name="Hagopian D."/>
            <person name="Hagos B."/>
            <person name="Hall J."/>
            <person name="Hatcher B."/>
            <person name="Heller A."/>
            <person name="Higgins H."/>
            <person name="Honan T."/>
            <person name="Horn A."/>
            <person name="Houde N."/>
            <person name="Hughes L."/>
            <person name="Hulme W."/>
            <person name="Husby E."/>
            <person name="Iliev I."/>
            <person name="Jaffe D."/>
            <person name="Jones C."/>
            <person name="Kamal M."/>
            <person name="Kamat A."/>
            <person name="Kamvysselis M."/>
            <person name="Karlsson E."/>
            <person name="Kells C."/>
            <person name="Kieu A."/>
            <person name="Kisner P."/>
            <person name="Kodira C."/>
            <person name="Kulbokas E."/>
            <person name="Labutti K."/>
            <person name="Lama D."/>
            <person name="Landers T."/>
            <person name="Leger J."/>
            <person name="Levine S."/>
            <person name="Lewis D."/>
            <person name="Lewis T."/>
            <person name="Lindblad-toh K."/>
            <person name="Liu X."/>
            <person name="Lokyitsang T."/>
            <person name="Lokyitsang Y."/>
            <person name="Lucien O."/>
            <person name="Lui A."/>
            <person name="Ma L.J."/>
            <person name="Mabbitt R."/>
            <person name="Macdonald J."/>
            <person name="Maclean C."/>
            <person name="Major J."/>
            <person name="Manning J."/>
            <person name="Marabella R."/>
            <person name="Maru K."/>
            <person name="Matthews C."/>
            <person name="Mauceli E."/>
            <person name="Mccarthy M."/>
            <person name="Mcdonough S."/>
            <person name="Mcghee T."/>
            <person name="Meldrim J."/>
            <person name="Meneus L."/>
            <person name="Mesirov J."/>
            <person name="Mihalev A."/>
            <person name="Mihova T."/>
            <person name="Mikkelsen T."/>
            <person name="Mlenga V."/>
            <person name="Moru K."/>
            <person name="Mozes J."/>
            <person name="Mulrain L."/>
            <person name="Munson G."/>
            <person name="Naylor J."/>
            <person name="Newes C."/>
            <person name="Nguyen C."/>
            <person name="Nguyen N."/>
            <person name="Nguyen T."/>
            <person name="Nicol R."/>
            <person name="Nielsen C."/>
            <person name="Nizzari M."/>
            <person name="Norbu C."/>
            <person name="Norbu N."/>
            <person name="O'donnell P."/>
            <person name="Okoawo O."/>
            <person name="O'leary S."/>
            <person name="Omotosho B."/>
            <person name="O'neill K."/>
            <person name="Osman S."/>
            <person name="Parker S."/>
            <person name="Perrin D."/>
            <person name="Phunkhang P."/>
            <person name="Piqani B."/>
            <person name="Purcell S."/>
            <person name="Rachupka T."/>
            <person name="Ramasamy U."/>
            <person name="Rameau R."/>
            <person name="Ray V."/>
            <person name="Raymond C."/>
            <person name="Retta R."/>
            <person name="Richardson S."/>
            <person name="Rise C."/>
            <person name="Rodriguez J."/>
            <person name="Rogers J."/>
            <person name="Rogov P."/>
            <person name="Rutman M."/>
            <person name="Schupbach R."/>
            <person name="Seaman C."/>
            <person name="Settipalli S."/>
            <person name="Sharpe T."/>
            <person name="Sheridan J."/>
            <person name="Sherpa N."/>
            <person name="Shi J."/>
            <person name="Smirnov S."/>
            <person name="Smith C."/>
            <person name="Sougnez C."/>
            <person name="Spencer B."/>
            <person name="Stalker J."/>
            <person name="Stange-thomann N."/>
            <person name="Stavropoulos S."/>
            <person name="Stetson K."/>
            <person name="Stone C."/>
            <person name="Stone S."/>
            <person name="Stubbs M."/>
            <person name="Talamas J."/>
            <person name="Tchuinga P."/>
            <person name="Tenzing P."/>
            <person name="Tesfaye S."/>
            <person name="Theodore J."/>
            <person name="Thoulutsang Y."/>
            <person name="Topham K."/>
            <person name="Towey S."/>
            <person name="Tsamla T."/>
            <person name="Tsomo N."/>
            <person name="Vallee D."/>
            <person name="Vassiliev H."/>
            <person name="Venkataraman V."/>
            <person name="Vinson J."/>
            <person name="Vo A."/>
            <person name="Wade C."/>
            <person name="Wang S."/>
            <person name="Wangchuk T."/>
            <person name="Wangdi T."/>
            <person name="Whittaker C."/>
            <person name="Wilkinson J."/>
            <person name="Wu Y."/>
            <person name="Wyman D."/>
            <person name="Yadav S."/>
            <person name="Yang S."/>
            <person name="Yang X."/>
            <person name="Yeager S."/>
            <person name="Yee E."/>
            <person name="Young G."/>
            <person name="Zainoun J."/>
            <person name="Zembeck L."/>
            <person name="Zimmer A."/>
            <person name="Zody M."/>
            <person name="Lander E."/>
        </authorList>
    </citation>
    <scope>NUCLEOTIDE SEQUENCE [LARGE SCALE GENOMIC DNA]</scope>
</reference>
<dbReference type="InterPro" id="IPR008266">
    <property type="entry name" value="Tyr_kinase_AS"/>
</dbReference>
<dbReference type="InterPro" id="IPR001562">
    <property type="entry name" value="Znf_Btk_motif"/>
</dbReference>
<dbReference type="SMART" id="SM00107">
    <property type="entry name" value="BTK"/>
    <property type="match status" value="1"/>
</dbReference>
<dbReference type="SUPFAM" id="SSF55550">
    <property type="entry name" value="SH2 domain"/>
    <property type="match status" value="1"/>
</dbReference>
<evidence type="ECO:0000256" key="2">
    <source>
        <dbReference type="ARBA" id="ARBA00022443"/>
    </source>
</evidence>
<evidence type="ECO:0000256" key="9">
    <source>
        <dbReference type="ARBA" id="ARBA00022840"/>
    </source>
</evidence>
<keyword evidence="3 17" id="KW-0808">Transferase</keyword>
<dbReference type="Gene3D" id="1.10.510.10">
    <property type="entry name" value="Transferase(Phosphotransferase) domain 1"/>
    <property type="match status" value="1"/>
</dbReference>
<dbReference type="Ensembl" id="ENSCSAVT00000017700.1">
    <property type="protein sequence ID" value="ENSCSAVP00000017509.1"/>
    <property type="gene ID" value="ENSCSAVG00000010310.1"/>
</dbReference>
<feature type="region of interest" description="Disordered" evidence="18">
    <location>
        <begin position="161"/>
        <end position="209"/>
    </location>
</feature>
<evidence type="ECO:0000256" key="4">
    <source>
        <dbReference type="ARBA" id="ARBA00022723"/>
    </source>
</evidence>
<dbReference type="GO" id="GO:0005737">
    <property type="term" value="C:cytoplasm"/>
    <property type="evidence" value="ECO:0007669"/>
    <property type="project" value="UniProtKB-ARBA"/>
</dbReference>
<dbReference type="Pfam" id="PF07714">
    <property type="entry name" value="PK_Tyr_Ser-Thr"/>
    <property type="match status" value="1"/>
</dbReference>
<evidence type="ECO:0000313" key="24">
    <source>
        <dbReference type="Proteomes" id="UP000007875"/>
    </source>
</evidence>
<evidence type="ECO:0000259" key="21">
    <source>
        <dbReference type="PROSITE" id="PS50003"/>
    </source>
</evidence>
<dbReference type="GO" id="GO:0008270">
    <property type="term" value="F:zinc ion binding"/>
    <property type="evidence" value="ECO:0007669"/>
    <property type="project" value="UniProtKB-KW"/>
</dbReference>
<dbReference type="PROSITE" id="PS50003">
    <property type="entry name" value="PH_DOMAIN"/>
    <property type="match status" value="1"/>
</dbReference>
<dbReference type="InterPro" id="IPR020635">
    <property type="entry name" value="Tyr_kinase_cat_dom"/>
</dbReference>
<dbReference type="PANTHER" id="PTHR24418">
    <property type="entry name" value="TYROSINE-PROTEIN KINASE"/>
    <property type="match status" value="1"/>
</dbReference>
<evidence type="ECO:0000256" key="15">
    <source>
        <dbReference type="PROSITE-ProRule" id="PRU00432"/>
    </source>
</evidence>
<dbReference type="Pfam" id="PF00018">
    <property type="entry name" value="SH3_1"/>
    <property type="match status" value="1"/>
</dbReference>
<evidence type="ECO:0000256" key="18">
    <source>
        <dbReference type="SAM" id="MobiDB-lite"/>
    </source>
</evidence>
<dbReference type="PROSITE" id="PS51113">
    <property type="entry name" value="ZF_BTK"/>
    <property type="match status" value="1"/>
</dbReference>
<evidence type="ECO:0000256" key="12">
    <source>
        <dbReference type="ARBA" id="ARBA00051245"/>
    </source>
</evidence>
<dbReference type="GO" id="GO:0005524">
    <property type="term" value="F:ATP binding"/>
    <property type="evidence" value="ECO:0007669"/>
    <property type="project" value="UniProtKB-UniRule"/>
</dbReference>
<feature type="domain" description="Protein kinase" evidence="22">
    <location>
        <begin position="406"/>
        <end position="660"/>
    </location>
</feature>
<keyword evidence="24" id="KW-1185">Reference proteome</keyword>
<dbReference type="InterPro" id="IPR001849">
    <property type="entry name" value="PH_domain"/>
</dbReference>
<accession>H2ZIU3</accession>
<dbReference type="Gene3D" id="3.30.505.10">
    <property type="entry name" value="SH2 domain"/>
    <property type="match status" value="1"/>
</dbReference>
<dbReference type="InterPro" id="IPR036028">
    <property type="entry name" value="SH3-like_dom_sf"/>
</dbReference>
<dbReference type="CDD" id="cd11768">
    <property type="entry name" value="SH3_Tec_like"/>
    <property type="match status" value="1"/>
</dbReference>
<keyword evidence="6 15" id="KW-0863">Zinc-finger</keyword>
<dbReference type="PRINTS" id="PR00401">
    <property type="entry name" value="SH2DOMAIN"/>
</dbReference>
<dbReference type="InterPro" id="IPR050198">
    <property type="entry name" value="Non-receptor_tyrosine_kinases"/>
</dbReference>
<dbReference type="GO" id="GO:0004715">
    <property type="term" value="F:non-membrane spanning protein tyrosine kinase activity"/>
    <property type="evidence" value="ECO:0007669"/>
    <property type="project" value="UniProtKB-EC"/>
</dbReference>
<dbReference type="InterPro" id="IPR036860">
    <property type="entry name" value="SH2_dom_sf"/>
</dbReference>
<evidence type="ECO:0000256" key="17">
    <source>
        <dbReference type="RuleBase" id="RU362096"/>
    </source>
</evidence>
<dbReference type="EC" id="2.7.10.2" evidence="17"/>
<dbReference type="PROSITE" id="PS00109">
    <property type="entry name" value="PROTEIN_KINASE_TYR"/>
    <property type="match status" value="1"/>
</dbReference>
<feature type="compositionally biased region" description="Pro residues" evidence="18">
    <location>
        <begin position="173"/>
        <end position="189"/>
    </location>
</feature>
<evidence type="ECO:0000256" key="1">
    <source>
        <dbReference type="ARBA" id="ARBA00001947"/>
    </source>
</evidence>
<feature type="domain" description="PH" evidence="21">
    <location>
        <begin position="2"/>
        <end position="130"/>
    </location>
</feature>
<proteinExistence type="inferred from homology"/>
<dbReference type="PROSITE" id="PS50011">
    <property type="entry name" value="PROTEIN_KINASE_DOM"/>
    <property type="match status" value="1"/>
</dbReference>
<dbReference type="InterPro" id="IPR011993">
    <property type="entry name" value="PH-like_dom_sf"/>
</dbReference>
<feature type="binding site" evidence="16">
    <location>
        <position position="434"/>
    </location>
    <ligand>
        <name>ATP</name>
        <dbReference type="ChEBI" id="CHEBI:30616"/>
    </ligand>
</feature>
<keyword evidence="9 16" id="KW-0067">ATP-binding</keyword>
<evidence type="ECO:0000256" key="3">
    <source>
        <dbReference type="ARBA" id="ARBA00022679"/>
    </source>
</evidence>
<dbReference type="CDD" id="cd01238">
    <property type="entry name" value="PH_Btk"/>
    <property type="match status" value="1"/>
</dbReference>
<evidence type="ECO:0000256" key="6">
    <source>
        <dbReference type="ARBA" id="ARBA00022771"/>
    </source>
</evidence>
<dbReference type="PROSITE" id="PS00107">
    <property type="entry name" value="PROTEIN_KINASE_ATP"/>
    <property type="match status" value="1"/>
</dbReference>
<evidence type="ECO:0000256" key="16">
    <source>
        <dbReference type="PROSITE-ProRule" id="PRU10141"/>
    </source>
</evidence>